<dbReference type="AlphaFoldDB" id="A0AAD9P084"/>
<keyword evidence="1" id="KW-0812">Transmembrane</keyword>
<dbReference type="Proteomes" id="UP001209878">
    <property type="component" value="Unassembled WGS sequence"/>
</dbReference>
<keyword evidence="1" id="KW-1133">Transmembrane helix</keyword>
<proteinExistence type="predicted"/>
<name>A0AAD9P084_RIDPI</name>
<evidence type="ECO:0000256" key="1">
    <source>
        <dbReference type="SAM" id="Phobius"/>
    </source>
</evidence>
<keyword evidence="1" id="KW-0472">Membrane</keyword>
<evidence type="ECO:0000313" key="2">
    <source>
        <dbReference type="EMBL" id="KAK2185737.1"/>
    </source>
</evidence>
<sequence>MSQGLGMVGMECTHNAAGDSIWSWEQPSRSRREKDSWYLLSGHRKCGFTPIGIHFDHTDKTLRMNSVLSFRYCETKSSMVGYLTPVFLFIVLFRVVSLDISLRIRKDNSYIYLFVIAIARMCETCQCVIWYVSFLRCYVYHRISSACTNHQLSGIPSYTCIHMHTSVLTTFASSRLLVMSCTHSV</sequence>
<comment type="caution">
    <text evidence="2">The sequence shown here is derived from an EMBL/GenBank/DDBJ whole genome shotgun (WGS) entry which is preliminary data.</text>
</comment>
<gene>
    <name evidence="2" type="ORF">NP493_225g03059</name>
</gene>
<keyword evidence="3" id="KW-1185">Reference proteome</keyword>
<feature type="transmembrane region" description="Helical" evidence="1">
    <location>
        <begin position="110"/>
        <end position="132"/>
    </location>
</feature>
<accession>A0AAD9P084</accession>
<reference evidence="2" key="1">
    <citation type="journal article" date="2023" name="Mol. Biol. Evol.">
        <title>Third-Generation Sequencing Reveals the Adaptive Role of the Epigenome in Three Deep-Sea Polychaetes.</title>
        <authorList>
            <person name="Perez M."/>
            <person name="Aroh O."/>
            <person name="Sun Y."/>
            <person name="Lan Y."/>
            <person name="Juniper S.K."/>
            <person name="Young C.R."/>
            <person name="Angers B."/>
            <person name="Qian P.Y."/>
        </authorList>
    </citation>
    <scope>NUCLEOTIDE SEQUENCE</scope>
    <source>
        <strain evidence="2">R07B-5</strain>
    </source>
</reference>
<dbReference type="EMBL" id="JAODUO010000225">
    <property type="protein sequence ID" value="KAK2185737.1"/>
    <property type="molecule type" value="Genomic_DNA"/>
</dbReference>
<protein>
    <submittedName>
        <fullName evidence="2">Uncharacterized protein</fullName>
    </submittedName>
</protein>
<organism evidence="2 3">
    <name type="scientific">Ridgeia piscesae</name>
    <name type="common">Tubeworm</name>
    <dbReference type="NCBI Taxonomy" id="27915"/>
    <lineage>
        <taxon>Eukaryota</taxon>
        <taxon>Metazoa</taxon>
        <taxon>Spiralia</taxon>
        <taxon>Lophotrochozoa</taxon>
        <taxon>Annelida</taxon>
        <taxon>Polychaeta</taxon>
        <taxon>Sedentaria</taxon>
        <taxon>Canalipalpata</taxon>
        <taxon>Sabellida</taxon>
        <taxon>Siboglinidae</taxon>
        <taxon>Ridgeia</taxon>
    </lineage>
</organism>
<evidence type="ECO:0000313" key="3">
    <source>
        <dbReference type="Proteomes" id="UP001209878"/>
    </source>
</evidence>
<feature type="transmembrane region" description="Helical" evidence="1">
    <location>
        <begin position="79"/>
        <end position="98"/>
    </location>
</feature>